<dbReference type="FunFam" id="3.40.50.300:FF:001091">
    <property type="entry name" value="Probable disease resistance protein At1g61300"/>
    <property type="match status" value="1"/>
</dbReference>
<organism evidence="12 13">
    <name type="scientific">Oryza rufipogon</name>
    <name type="common">Brownbeard rice</name>
    <name type="synonym">Asian wild rice</name>
    <dbReference type="NCBI Taxonomy" id="4529"/>
    <lineage>
        <taxon>Eukaryota</taxon>
        <taxon>Viridiplantae</taxon>
        <taxon>Streptophyta</taxon>
        <taxon>Embryophyta</taxon>
        <taxon>Tracheophyta</taxon>
        <taxon>Spermatophyta</taxon>
        <taxon>Magnoliopsida</taxon>
        <taxon>Liliopsida</taxon>
        <taxon>Poales</taxon>
        <taxon>Poaceae</taxon>
        <taxon>BOP clade</taxon>
        <taxon>Oryzoideae</taxon>
        <taxon>Oryzeae</taxon>
        <taxon>Oryzinae</taxon>
        <taxon>Oryza</taxon>
    </lineage>
</organism>
<dbReference type="Pfam" id="PF23598">
    <property type="entry name" value="LRR_14"/>
    <property type="match status" value="1"/>
</dbReference>
<reference evidence="13" key="1">
    <citation type="submission" date="2013-06" db="EMBL/GenBank/DDBJ databases">
        <authorList>
            <person name="Zhao Q."/>
        </authorList>
    </citation>
    <scope>NUCLEOTIDE SEQUENCE</scope>
    <source>
        <strain evidence="13">cv. W1943</strain>
    </source>
</reference>
<dbReference type="Gramene" id="ORUFI06G27650.1">
    <property type="protein sequence ID" value="ORUFI06G27650.1"/>
    <property type="gene ID" value="ORUFI06G27650"/>
</dbReference>
<keyword evidence="4" id="KW-0547">Nucleotide-binding</keyword>
<feature type="domain" description="Disease resistance protein winged helix" evidence="10">
    <location>
        <begin position="448"/>
        <end position="520"/>
    </location>
</feature>
<dbReference type="Gene3D" id="1.10.8.430">
    <property type="entry name" value="Helical domain of apoptotic protease-activating factors"/>
    <property type="match status" value="1"/>
</dbReference>
<feature type="domain" description="Disease resistance R13L4/SHOC-2-like LRR" evidence="11">
    <location>
        <begin position="547"/>
        <end position="723"/>
    </location>
</feature>
<dbReference type="Gene3D" id="3.40.50.300">
    <property type="entry name" value="P-loop containing nucleotide triphosphate hydrolases"/>
    <property type="match status" value="1"/>
</dbReference>
<sequence length="802" mass="90236">MEKKCWCSLNINNLETCLHFGKWHGVAASWYSIEEPACQRNLEKIFCSRAGESEIKSAWNVKKELEKLETSLRSICAVLRDAECKQSTSHSLQEWLDNLKDAVYDIDDVLDDVSTEALEQEVRNSFIHRTRNMLTYPFKLSQKIKEVRKKLDEIAANRAQFGLTEHVIDVHTSGSSNRETHSFITEPEIIGRDEAKRKIVETICTATESNPLSVLPIVGLGGIGKTALAQLIYNDVQITETFQKKLWVCVSNVFDLKKILDDIMQSGTGKSNKHLNLEMLQSKVRGFLCEKRYLLVLDDMWNDKVNEWDELKCLLSSGGSGSVIIVTTRNMSVASIVKTLEPYDVAKLTDDKCMQVFMHYAFRGGGPHDPKLLEIGKSIVEKCCGIPLAAKTLGSLLCTSHDVGEWRRVMEDKIWNTEAKVYGLIPALKLSYDALPPHLRACFSCLSIFPKDHQLFYSTTVMLWMALGMLNTGKESKQMISAGSKCFHDLLGRSLFQDQIIVYDETIQSCKMHDLIHDLAQFVSENEHAVISCEKTAFSKRVKHLVLVNLQTVHLAQCDQLEGLPRDVHQLVSLTYLSLTSKQKYLLKSGFCGWPSLTFLYLHHCVELTSLTEGFGSLAALRELRIFNCPKLASLPSAMKQLSSLEKLVLNNCNELDLMEPGEALSGLGSLRALNLVGLPKLVGFSASFQSAASSLQYFCIGDCQGLEKLPDFIQSFTCLKIIGIRDCPELSRRCTAESGEDFHLIHHVLRIYIDNKIWEKACREPAGFKTFRSKKIAFEYLVGVAFQAGRPYSDTPRVLKA</sequence>
<evidence type="ECO:0000259" key="9">
    <source>
        <dbReference type="Pfam" id="PF18052"/>
    </source>
</evidence>
<dbReference type="Gene3D" id="1.20.5.4130">
    <property type="match status" value="1"/>
</dbReference>
<dbReference type="InterPro" id="IPR038005">
    <property type="entry name" value="RX-like_CC"/>
</dbReference>
<dbReference type="eggNOG" id="KOG4658">
    <property type="taxonomic scope" value="Eukaryota"/>
</dbReference>
<dbReference type="InterPro" id="IPR032675">
    <property type="entry name" value="LRR_dom_sf"/>
</dbReference>
<proteinExistence type="inferred from homology"/>
<keyword evidence="13" id="KW-1185">Reference proteome</keyword>
<dbReference type="GO" id="GO:0051707">
    <property type="term" value="P:response to other organism"/>
    <property type="evidence" value="ECO:0007669"/>
    <property type="project" value="UniProtKB-ARBA"/>
</dbReference>
<keyword evidence="6" id="KW-0067">ATP-binding</keyword>
<dbReference type="InterPro" id="IPR058922">
    <property type="entry name" value="WHD_DRP"/>
</dbReference>
<evidence type="ECO:0000256" key="1">
    <source>
        <dbReference type="ARBA" id="ARBA00008894"/>
    </source>
</evidence>
<evidence type="ECO:0000256" key="3">
    <source>
        <dbReference type="ARBA" id="ARBA00022737"/>
    </source>
</evidence>
<evidence type="ECO:0000259" key="10">
    <source>
        <dbReference type="Pfam" id="PF23559"/>
    </source>
</evidence>
<feature type="domain" description="Disease resistance N-terminal" evidence="9">
    <location>
        <begin position="52"/>
        <end position="127"/>
    </location>
</feature>
<dbReference type="InterPro" id="IPR002182">
    <property type="entry name" value="NB-ARC"/>
</dbReference>
<dbReference type="GO" id="GO:0006952">
    <property type="term" value="P:defense response"/>
    <property type="evidence" value="ECO:0007669"/>
    <property type="project" value="UniProtKB-KW"/>
</dbReference>
<protein>
    <submittedName>
        <fullName evidence="12">Uncharacterized protein</fullName>
    </submittedName>
</protein>
<dbReference type="AlphaFoldDB" id="A0A0E0Q206"/>
<dbReference type="Pfam" id="PF18052">
    <property type="entry name" value="Rx_N"/>
    <property type="match status" value="1"/>
</dbReference>
<dbReference type="EnsemblPlants" id="ORUFI06G27650.1">
    <property type="protein sequence ID" value="ORUFI06G27650.1"/>
    <property type="gene ID" value="ORUFI06G27650"/>
</dbReference>
<evidence type="ECO:0000313" key="13">
    <source>
        <dbReference type="Proteomes" id="UP000008022"/>
    </source>
</evidence>
<feature type="domain" description="NB-ARC" evidence="8">
    <location>
        <begin position="195"/>
        <end position="363"/>
    </location>
</feature>
<dbReference type="PANTHER" id="PTHR36766">
    <property type="entry name" value="PLANT BROAD-SPECTRUM MILDEW RESISTANCE PROTEIN RPW8"/>
    <property type="match status" value="1"/>
</dbReference>
<accession>A0A0E0Q206</accession>
<evidence type="ECO:0000256" key="6">
    <source>
        <dbReference type="ARBA" id="ARBA00022840"/>
    </source>
</evidence>
<dbReference type="SUPFAM" id="SSF52540">
    <property type="entry name" value="P-loop containing nucleoside triphosphate hydrolases"/>
    <property type="match status" value="1"/>
</dbReference>
<dbReference type="Proteomes" id="UP000008022">
    <property type="component" value="Unassembled WGS sequence"/>
</dbReference>
<reference evidence="12" key="2">
    <citation type="submission" date="2015-06" db="UniProtKB">
        <authorList>
            <consortium name="EnsemblPlants"/>
        </authorList>
    </citation>
    <scope>IDENTIFICATION</scope>
</reference>
<keyword evidence="2" id="KW-0433">Leucine-rich repeat</keyword>
<dbReference type="SUPFAM" id="SSF52058">
    <property type="entry name" value="L domain-like"/>
    <property type="match status" value="1"/>
</dbReference>
<evidence type="ECO:0000313" key="12">
    <source>
        <dbReference type="EnsemblPlants" id="ORUFI06G27650.1"/>
    </source>
</evidence>
<keyword evidence="3" id="KW-0677">Repeat</keyword>
<dbReference type="Gene3D" id="3.80.10.10">
    <property type="entry name" value="Ribonuclease Inhibitor"/>
    <property type="match status" value="2"/>
</dbReference>
<evidence type="ECO:0000256" key="2">
    <source>
        <dbReference type="ARBA" id="ARBA00022614"/>
    </source>
</evidence>
<dbReference type="STRING" id="4529.A0A0E0Q206"/>
<dbReference type="InterPro" id="IPR027417">
    <property type="entry name" value="P-loop_NTPase"/>
</dbReference>
<name>A0A0E0Q206_ORYRU</name>
<dbReference type="GO" id="GO:0005524">
    <property type="term" value="F:ATP binding"/>
    <property type="evidence" value="ECO:0007669"/>
    <property type="project" value="UniProtKB-KW"/>
</dbReference>
<evidence type="ECO:0000256" key="7">
    <source>
        <dbReference type="ARBA" id="ARBA00023054"/>
    </source>
</evidence>
<evidence type="ECO:0000259" key="8">
    <source>
        <dbReference type="Pfam" id="PF00931"/>
    </source>
</evidence>
<keyword evidence="7" id="KW-0175">Coiled coil</keyword>
<evidence type="ECO:0000256" key="5">
    <source>
        <dbReference type="ARBA" id="ARBA00022821"/>
    </source>
</evidence>
<dbReference type="Pfam" id="PF00931">
    <property type="entry name" value="NB-ARC"/>
    <property type="match status" value="1"/>
</dbReference>
<dbReference type="InterPro" id="IPR042197">
    <property type="entry name" value="Apaf_helical"/>
</dbReference>
<dbReference type="PANTHER" id="PTHR36766:SF57">
    <property type="entry name" value="DISEASE RESISTANCE PROTEIN RGA1"/>
    <property type="match status" value="1"/>
</dbReference>
<keyword evidence="5" id="KW-0611">Plant defense</keyword>
<dbReference type="PRINTS" id="PR00364">
    <property type="entry name" value="DISEASERSIST"/>
</dbReference>
<dbReference type="InterPro" id="IPR055414">
    <property type="entry name" value="LRR_R13L4/SHOC2-like"/>
</dbReference>
<evidence type="ECO:0000256" key="4">
    <source>
        <dbReference type="ARBA" id="ARBA00022741"/>
    </source>
</evidence>
<comment type="similarity">
    <text evidence="1">Belongs to the disease resistance NB-LRR family.</text>
</comment>
<dbReference type="InterPro" id="IPR041118">
    <property type="entry name" value="Rx_N"/>
</dbReference>
<dbReference type="Pfam" id="PF23559">
    <property type="entry name" value="WHD_DRP"/>
    <property type="match status" value="1"/>
</dbReference>
<dbReference type="HOGENOM" id="CLU_000837_8_1_1"/>
<dbReference type="GO" id="GO:0043531">
    <property type="term" value="F:ADP binding"/>
    <property type="evidence" value="ECO:0007669"/>
    <property type="project" value="InterPro"/>
</dbReference>
<dbReference type="CDD" id="cd14798">
    <property type="entry name" value="RX-CC_like"/>
    <property type="match status" value="1"/>
</dbReference>
<dbReference type="OMA" id="ICTTRSH"/>
<evidence type="ECO:0000259" key="11">
    <source>
        <dbReference type="Pfam" id="PF23598"/>
    </source>
</evidence>